<evidence type="ECO:0000313" key="1">
    <source>
        <dbReference type="EMBL" id="GJD87828.1"/>
    </source>
</evidence>
<name>A0AAV4ZIV1_9HYPH</name>
<dbReference type="Proteomes" id="UP001055247">
    <property type="component" value="Unassembled WGS sequence"/>
</dbReference>
<sequence length="136" mass="15110">MIRHGETPFLECSSKGDKRFSAFSARLRSHGGRSIEEIYQAAKVFEDGATGLGWRAAKGRRAVNMADVRLLYARLWDLHVAENPDLLHVLQAQSGLSDVFGQPGKACQATELWRIRNRHRPVAGVAMPVPVQGELF</sequence>
<dbReference type="EMBL" id="BPQO01000004">
    <property type="protein sequence ID" value="GJD87828.1"/>
    <property type="molecule type" value="Genomic_DNA"/>
</dbReference>
<accession>A0AAV4ZIV1</accession>
<protein>
    <submittedName>
        <fullName evidence="1">Uncharacterized protein</fullName>
    </submittedName>
</protein>
<reference evidence="1" key="1">
    <citation type="journal article" date="2016" name="Front. Microbiol.">
        <title>Genome Sequence of the Piezophilic, Mesophilic Sulfate-Reducing Bacterium Desulfovibrio indicus J2T.</title>
        <authorList>
            <person name="Cao J."/>
            <person name="Maignien L."/>
            <person name="Shao Z."/>
            <person name="Alain K."/>
            <person name="Jebbar M."/>
        </authorList>
    </citation>
    <scope>NUCLEOTIDE SEQUENCE</scope>
    <source>
        <strain evidence="1">DSM 16372</strain>
    </source>
</reference>
<dbReference type="AlphaFoldDB" id="A0AAV4ZIV1"/>
<keyword evidence="2" id="KW-1185">Reference proteome</keyword>
<comment type="caution">
    <text evidence="1">The sequence shown here is derived from an EMBL/GenBank/DDBJ whole genome shotgun (WGS) entry which is preliminary data.</text>
</comment>
<evidence type="ECO:0000313" key="2">
    <source>
        <dbReference type="Proteomes" id="UP001055247"/>
    </source>
</evidence>
<proteinExistence type="predicted"/>
<reference evidence="1" key="2">
    <citation type="submission" date="2021-08" db="EMBL/GenBank/DDBJ databases">
        <authorList>
            <person name="Tani A."/>
            <person name="Ola A."/>
            <person name="Ogura Y."/>
            <person name="Katsura K."/>
            <person name="Hayashi T."/>
        </authorList>
    </citation>
    <scope>NUCLEOTIDE SEQUENCE</scope>
    <source>
        <strain evidence="1">DSM 16372</strain>
    </source>
</reference>
<gene>
    <name evidence="1" type="ORF">BHAOGJBA_1333</name>
</gene>
<organism evidence="1 2">
    <name type="scientific">Methylobacterium hispanicum</name>
    <dbReference type="NCBI Taxonomy" id="270350"/>
    <lineage>
        <taxon>Bacteria</taxon>
        <taxon>Pseudomonadati</taxon>
        <taxon>Pseudomonadota</taxon>
        <taxon>Alphaproteobacteria</taxon>
        <taxon>Hyphomicrobiales</taxon>
        <taxon>Methylobacteriaceae</taxon>
        <taxon>Methylobacterium</taxon>
    </lineage>
</organism>